<dbReference type="GeneID" id="26517917"/>
<accession>A0A0F6R636</accession>
<dbReference type="EMBL" id="KP881232">
    <property type="protein sequence ID" value="AKE44865.1"/>
    <property type="molecule type" value="Genomic_DNA"/>
</dbReference>
<gene>
    <name evidence="1" type="ORF">Sm_phiM9_238</name>
</gene>
<dbReference type="Proteomes" id="UP000033804">
    <property type="component" value="Segment"/>
</dbReference>
<dbReference type="RefSeq" id="YP_009189619.1">
    <property type="nucleotide sequence ID" value="NC_028676.1"/>
</dbReference>
<organism evidence="1 2">
    <name type="scientific">Sinorhizobium phage phiM9</name>
    <dbReference type="NCBI Taxonomy" id="1636182"/>
    <lineage>
        <taxon>Viruses</taxon>
        <taxon>Duplodnaviria</taxon>
        <taxon>Heunggongvirae</taxon>
        <taxon>Uroviricota</taxon>
        <taxon>Caudoviricetes</taxon>
        <taxon>Pootjesviridae</taxon>
        <taxon>Emnonavirus</taxon>
        <taxon>Emnonavirus phiM9</taxon>
    </lineage>
</organism>
<reference evidence="1 2" key="1">
    <citation type="journal article" date="2015" name="J. Virol.">
        <title>Sinorhizobium meliloti Phage ?M9 Defines a New Group of T4 Superfamily Phages with Unusual Genomic Features but a Common T=16 Capsid.</title>
        <authorList>
            <person name="Johnson M.C."/>
            <person name="Tatum K.B."/>
            <person name="Lynn J.S."/>
            <person name="Brewer T.E."/>
            <person name="Lu S."/>
            <person name="Washburn B.K."/>
            <person name="Stroupe M.E."/>
            <person name="Jones K.M."/>
        </authorList>
    </citation>
    <scope>NUCLEOTIDE SEQUENCE [LARGE SCALE GENOMIC DNA]</scope>
</reference>
<name>A0A0F6R636_9CAUD</name>
<sequence length="69" mass="8238">MFEREPLKKYERIKTLKRQHGMIPEPFRRSGYTFIGVSLEDHCEKWATKYIREIGSGILHLRSNCKEVV</sequence>
<evidence type="ECO:0000313" key="1">
    <source>
        <dbReference type="EMBL" id="AKE44865.1"/>
    </source>
</evidence>
<proteinExistence type="predicted"/>
<protein>
    <submittedName>
        <fullName evidence="1">Uncharacterized protein</fullName>
    </submittedName>
</protein>
<dbReference type="KEGG" id="vg:26517917"/>
<reference evidence="2" key="2">
    <citation type="submission" date="2015-03" db="EMBL/GenBank/DDBJ databases">
        <title>The genome and structure of Sinorhizobium meliloti phage phiM9.</title>
        <authorList>
            <person name="Johnson M.C."/>
            <person name="Tatum K.B."/>
            <person name="Lynn J.S."/>
            <person name="Brewer T.E."/>
            <person name="Washburn B.K."/>
            <person name="Stroupe M.E."/>
            <person name="Jones K.M."/>
        </authorList>
    </citation>
    <scope>NUCLEOTIDE SEQUENCE [LARGE SCALE GENOMIC DNA]</scope>
</reference>
<evidence type="ECO:0000313" key="2">
    <source>
        <dbReference type="Proteomes" id="UP000033804"/>
    </source>
</evidence>
<keyword evidence="2" id="KW-1185">Reference proteome</keyword>